<sequence>MATDAFPLLAFHETSQHAPGSLLGLSFSTERCSNAPTLCFVELGFDPVTTLQLPSLCAKTTGTCFSVPPKGACCVLSSVSVADECEAALSAALGFSFSVFHQQPHPP</sequence>
<protein>
    <submittedName>
        <fullName evidence="1">Uncharacterized protein</fullName>
    </submittedName>
</protein>
<reference evidence="2" key="1">
    <citation type="journal article" date="2011" name="Nat. Biotechnol.">
        <title>The genomic sequence of the Chinese hamster ovary (CHO)-K1 cell line.</title>
        <authorList>
            <person name="Xu X."/>
            <person name="Nagarajan H."/>
            <person name="Lewis N.E."/>
            <person name="Pan S."/>
            <person name="Cai Z."/>
            <person name="Liu X."/>
            <person name="Chen W."/>
            <person name="Xie M."/>
            <person name="Wang W."/>
            <person name="Hammond S."/>
            <person name="Andersen M.R."/>
            <person name="Neff N."/>
            <person name="Passarelli B."/>
            <person name="Koh W."/>
            <person name="Fan H.C."/>
            <person name="Wang J."/>
            <person name="Gui Y."/>
            <person name="Lee K.H."/>
            <person name="Betenbaugh M.J."/>
            <person name="Quake S.R."/>
            <person name="Famili I."/>
            <person name="Palsson B.O."/>
            <person name="Wang J."/>
        </authorList>
    </citation>
    <scope>NUCLEOTIDE SEQUENCE [LARGE SCALE GENOMIC DNA]</scope>
    <source>
        <strain evidence="2">CHO K1 cell line</strain>
    </source>
</reference>
<evidence type="ECO:0000313" key="1">
    <source>
        <dbReference type="EMBL" id="EGV94427.1"/>
    </source>
</evidence>
<accession>G3GS72</accession>
<dbReference type="EMBL" id="JH000007">
    <property type="protein sequence ID" value="EGV94427.1"/>
    <property type="molecule type" value="Genomic_DNA"/>
</dbReference>
<dbReference type="AlphaFoldDB" id="G3GS72"/>
<name>G3GS72_CRIGR</name>
<proteinExistence type="predicted"/>
<dbReference type="InParanoid" id="G3GS72"/>
<organism evidence="1 2">
    <name type="scientific">Cricetulus griseus</name>
    <name type="common">Chinese hamster</name>
    <name type="synonym">Cricetulus barabensis griseus</name>
    <dbReference type="NCBI Taxonomy" id="10029"/>
    <lineage>
        <taxon>Eukaryota</taxon>
        <taxon>Metazoa</taxon>
        <taxon>Chordata</taxon>
        <taxon>Craniata</taxon>
        <taxon>Vertebrata</taxon>
        <taxon>Euteleostomi</taxon>
        <taxon>Mammalia</taxon>
        <taxon>Eutheria</taxon>
        <taxon>Euarchontoglires</taxon>
        <taxon>Glires</taxon>
        <taxon>Rodentia</taxon>
        <taxon>Myomorpha</taxon>
        <taxon>Muroidea</taxon>
        <taxon>Cricetidae</taxon>
        <taxon>Cricetinae</taxon>
        <taxon>Cricetulus</taxon>
    </lineage>
</organism>
<evidence type="ECO:0000313" key="2">
    <source>
        <dbReference type="Proteomes" id="UP000001075"/>
    </source>
</evidence>
<dbReference type="Proteomes" id="UP000001075">
    <property type="component" value="Unassembled WGS sequence"/>
</dbReference>
<gene>
    <name evidence="1" type="ORF">I79_000385</name>
</gene>